<dbReference type="SUPFAM" id="SSF118116">
    <property type="entry name" value="DNA mismatch repair protein MutL"/>
    <property type="match status" value="1"/>
</dbReference>
<dbReference type="SUPFAM" id="SSF55874">
    <property type="entry name" value="ATPase domain of HSP90 chaperone/DNA topoisomerase II/histidine kinase"/>
    <property type="match status" value="1"/>
</dbReference>
<dbReference type="NCBIfam" id="TIGR00585">
    <property type="entry name" value="mutl"/>
    <property type="match status" value="1"/>
</dbReference>
<evidence type="ECO:0000256" key="4">
    <source>
        <dbReference type="ARBA" id="ARBA00023204"/>
    </source>
</evidence>
<dbReference type="CDD" id="cd16926">
    <property type="entry name" value="HATPase_MutL-MLH-PMS-like"/>
    <property type="match status" value="1"/>
</dbReference>
<dbReference type="RefSeq" id="WP_382409883.1">
    <property type="nucleotide sequence ID" value="NZ_JBHSGU010000009.1"/>
</dbReference>
<dbReference type="InterPro" id="IPR014762">
    <property type="entry name" value="DNA_mismatch_repair_CS"/>
</dbReference>
<dbReference type="InterPro" id="IPR013507">
    <property type="entry name" value="DNA_mismatch_S5_2-like"/>
</dbReference>
<evidence type="ECO:0000313" key="8">
    <source>
        <dbReference type="EMBL" id="MFC4701423.1"/>
    </source>
</evidence>
<evidence type="ECO:0000256" key="6">
    <source>
        <dbReference type="SAM" id="MobiDB-lite"/>
    </source>
</evidence>
<comment type="similarity">
    <text evidence="1 5">Belongs to the DNA mismatch repair MutL/HexB family.</text>
</comment>
<dbReference type="Proteomes" id="UP001595897">
    <property type="component" value="Unassembled WGS sequence"/>
</dbReference>
<evidence type="ECO:0000256" key="5">
    <source>
        <dbReference type="HAMAP-Rule" id="MF_00149"/>
    </source>
</evidence>
<dbReference type="EMBL" id="JBHSGU010000009">
    <property type="protein sequence ID" value="MFC4701423.1"/>
    <property type="molecule type" value="Genomic_DNA"/>
</dbReference>
<dbReference type="Pfam" id="PF01119">
    <property type="entry name" value="DNA_mis_repair"/>
    <property type="match status" value="1"/>
</dbReference>
<organism evidence="8 9">
    <name type="scientific">Glaciecola siphonariae</name>
    <dbReference type="NCBI Taxonomy" id="521012"/>
    <lineage>
        <taxon>Bacteria</taxon>
        <taxon>Pseudomonadati</taxon>
        <taxon>Pseudomonadota</taxon>
        <taxon>Gammaproteobacteria</taxon>
        <taxon>Alteromonadales</taxon>
        <taxon>Alteromonadaceae</taxon>
        <taxon>Glaciecola</taxon>
    </lineage>
</organism>
<evidence type="ECO:0000256" key="3">
    <source>
        <dbReference type="ARBA" id="ARBA00022763"/>
    </source>
</evidence>
<dbReference type="InterPro" id="IPR038973">
    <property type="entry name" value="MutL/Mlh/Pms-like"/>
</dbReference>
<sequence>MAQLDNVSPAIHLLPPQLANQIAAGEVVERPASVVKELLENSIDAKADSIHIEIDQGGHKRILIRDTGSGISKDQLELALSRHATSKIYNLDDLECITSMGFRGEALASISSVSRLSLTSHPEAQSEAWQAQTQGMDMAVTLSPAAHPIGTSIEVLDLFFNTPARRKFLRAQKTEFQHIEQVVRRIALGHPNIAFTLKHNGKLIFKWGAGTLEQRVAAVCSPNFLTYSTRIDYRHEQISLSGWCSCIGQGWQTNDQQYIFVNQRMIKDKLVLHALRQAYEGMLADNQYPGYVLFLNLPAQDMDINVHPAKHEVRFHQARKVHDVIFQAVSQALLLAQAKQEQAQHDVPTDSSEAASHDLVSDTSNGGANKAEHDAAHGQSTLIPSAPNHDYIQPLRASVHEAPPAPQHTAAPFGVSSVRRQSVTSAPASSAGRSGRFQGPSADVGEAGRRYQELMQPRTDSLAKHSQDTHSQRTHRYVMSGAYALFETNKQLVALPLARLISLYLQHSLSQANTPQPLLMPVSVQKDHALCESSISSLEECGFVIDNAHNKYILKQVPSGLRALPWAHLFAELSAQLQNTSAKSSFMDALGDAYYALISEDTQRLHSLIAALPDDTIGDALSHHGRELCAKSILSLCESL</sequence>
<dbReference type="Gene3D" id="3.30.565.10">
    <property type="entry name" value="Histidine kinase-like ATPase, C-terminal domain"/>
    <property type="match status" value="1"/>
</dbReference>
<dbReference type="InterPro" id="IPR042121">
    <property type="entry name" value="MutL_C_regsub"/>
</dbReference>
<name>A0ABV9M198_9ALTE</name>
<evidence type="ECO:0000313" key="9">
    <source>
        <dbReference type="Proteomes" id="UP001595897"/>
    </source>
</evidence>
<gene>
    <name evidence="5 8" type="primary">mutL</name>
    <name evidence="8" type="ORF">ACFO4O_14750</name>
</gene>
<dbReference type="PANTHER" id="PTHR10073:SF12">
    <property type="entry name" value="DNA MISMATCH REPAIR PROTEIN MLH1"/>
    <property type="match status" value="1"/>
</dbReference>
<dbReference type="PANTHER" id="PTHR10073">
    <property type="entry name" value="DNA MISMATCH REPAIR PROTEIN MLH, PMS, MUTL"/>
    <property type="match status" value="1"/>
</dbReference>
<comment type="caution">
    <text evidence="8">The sequence shown here is derived from an EMBL/GenBank/DDBJ whole genome shotgun (WGS) entry which is preliminary data.</text>
</comment>
<proteinExistence type="inferred from homology"/>
<dbReference type="Pfam" id="PF13589">
    <property type="entry name" value="HATPase_c_3"/>
    <property type="match status" value="1"/>
</dbReference>
<evidence type="ECO:0000256" key="1">
    <source>
        <dbReference type="ARBA" id="ARBA00006082"/>
    </source>
</evidence>
<comment type="function">
    <text evidence="5">This protein is involved in the repair of mismatches in DNA. It is required for dam-dependent methyl-directed DNA mismatch repair. May act as a 'molecular matchmaker', a protein that promotes the formation of a stable complex between two or more DNA-binding proteins in an ATP-dependent manner without itself being part of a final effector complex.</text>
</comment>
<dbReference type="InterPro" id="IPR020568">
    <property type="entry name" value="Ribosomal_Su5_D2-typ_SF"/>
</dbReference>
<feature type="region of interest" description="Disordered" evidence="6">
    <location>
        <begin position="343"/>
        <end position="389"/>
    </location>
</feature>
<accession>A0ABV9M198</accession>
<feature type="domain" description="DNA mismatch repair protein S5" evidence="7">
    <location>
        <begin position="216"/>
        <end position="334"/>
    </location>
</feature>
<dbReference type="InterPro" id="IPR014790">
    <property type="entry name" value="MutL_C"/>
</dbReference>
<keyword evidence="8" id="KW-0255">Endonuclease</keyword>
<dbReference type="Gene3D" id="3.30.1370.100">
    <property type="entry name" value="MutL, C-terminal domain, regulatory subdomain"/>
    <property type="match status" value="1"/>
</dbReference>
<dbReference type="GO" id="GO:0004519">
    <property type="term" value="F:endonuclease activity"/>
    <property type="evidence" value="ECO:0007669"/>
    <property type="project" value="UniProtKB-KW"/>
</dbReference>
<dbReference type="HAMAP" id="MF_00149">
    <property type="entry name" value="DNA_mis_repair"/>
    <property type="match status" value="1"/>
</dbReference>
<keyword evidence="8" id="KW-0378">Hydrolase</keyword>
<feature type="compositionally biased region" description="Low complexity" evidence="6">
    <location>
        <begin position="425"/>
        <end position="436"/>
    </location>
</feature>
<dbReference type="InterPro" id="IPR037198">
    <property type="entry name" value="MutL_C_sf"/>
</dbReference>
<dbReference type="InterPro" id="IPR014721">
    <property type="entry name" value="Ribsml_uS5_D2-typ_fold_subgr"/>
</dbReference>
<evidence type="ECO:0000259" key="7">
    <source>
        <dbReference type="SMART" id="SM01340"/>
    </source>
</evidence>
<dbReference type="CDD" id="cd03482">
    <property type="entry name" value="MutL_Trans_MutL"/>
    <property type="match status" value="1"/>
</dbReference>
<keyword evidence="9" id="KW-1185">Reference proteome</keyword>
<dbReference type="Pfam" id="PF08676">
    <property type="entry name" value="MutL_C"/>
    <property type="match status" value="1"/>
</dbReference>
<evidence type="ECO:0000256" key="2">
    <source>
        <dbReference type="ARBA" id="ARBA00021975"/>
    </source>
</evidence>
<feature type="region of interest" description="Disordered" evidence="6">
    <location>
        <begin position="419"/>
        <end position="445"/>
    </location>
</feature>
<keyword evidence="3 5" id="KW-0227">DNA damage</keyword>
<dbReference type="PROSITE" id="PS00058">
    <property type="entry name" value="DNA_MISMATCH_REPAIR_1"/>
    <property type="match status" value="1"/>
</dbReference>
<dbReference type="InterPro" id="IPR036890">
    <property type="entry name" value="HATPase_C_sf"/>
</dbReference>
<dbReference type="SMART" id="SM01340">
    <property type="entry name" value="DNA_mis_repair"/>
    <property type="match status" value="1"/>
</dbReference>
<reference evidence="9" key="1">
    <citation type="journal article" date="2019" name="Int. J. Syst. Evol. Microbiol.">
        <title>The Global Catalogue of Microorganisms (GCM) 10K type strain sequencing project: providing services to taxonomists for standard genome sequencing and annotation.</title>
        <authorList>
            <consortium name="The Broad Institute Genomics Platform"/>
            <consortium name="The Broad Institute Genome Sequencing Center for Infectious Disease"/>
            <person name="Wu L."/>
            <person name="Ma J."/>
        </authorList>
    </citation>
    <scope>NUCLEOTIDE SEQUENCE [LARGE SCALE GENOMIC DNA]</scope>
    <source>
        <strain evidence="9">KACC 12507</strain>
    </source>
</reference>
<dbReference type="InterPro" id="IPR020667">
    <property type="entry name" value="DNA_mismatch_repair_MutL"/>
</dbReference>
<dbReference type="Gene3D" id="3.30.230.10">
    <property type="match status" value="1"/>
</dbReference>
<dbReference type="InterPro" id="IPR002099">
    <property type="entry name" value="MutL/Mlh/PMS"/>
</dbReference>
<keyword evidence="8" id="KW-0540">Nuclease</keyword>
<keyword evidence="4 5" id="KW-0234">DNA repair</keyword>
<dbReference type="SUPFAM" id="SSF54211">
    <property type="entry name" value="Ribosomal protein S5 domain 2-like"/>
    <property type="match status" value="1"/>
</dbReference>
<protein>
    <recommendedName>
        <fullName evidence="2 5">DNA mismatch repair protein MutL</fullName>
    </recommendedName>
</protein>